<evidence type="ECO:0000256" key="1">
    <source>
        <dbReference type="SAM" id="MobiDB-lite"/>
    </source>
</evidence>
<gene>
    <name evidence="3" type="ORF">AWC38_SpisGene11700</name>
</gene>
<feature type="region of interest" description="Disordered" evidence="1">
    <location>
        <begin position="239"/>
        <end position="306"/>
    </location>
</feature>
<proteinExistence type="predicted"/>
<sequence>MLDLIGRRHDTRMRPGSIIIYIHLSFEKPTGQEELTSMLQEAARKGHFHKNVDPDSITDVSDIPVKTLSIVVFAVVVLVFAVVIIIIIYMVHKRRKCRRKEQRIHTETDERQAFSSNHSTLSGTNPYAELKSGYAMSGPQPQGEVVIEQGEGEVGGEPPAEIVIGHEHSKKKHRKKDKKVTEQKPTEDQYAVADKSKKKKKKNAPDATYAEVDLSKKAKKKPNPGEVLYADLGEFHKTQKTPDVSTSLKTLSPTKRPEAYTETTYADITQFLKGNPQETSAEPTEDGTTLPRNTVMRFKENPLLDS</sequence>
<protein>
    <submittedName>
        <fullName evidence="3">Uncharacterized protein</fullName>
    </submittedName>
</protein>
<feature type="region of interest" description="Disordered" evidence="1">
    <location>
        <begin position="101"/>
        <end position="142"/>
    </location>
</feature>
<keyword evidence="4" id="KW-1185">Reference proteome</keyword>
<feature type="compositionally biased region" description="Polar residues" evidence="1">
    <location>
        <begin position="276"/>
        <end position="292"/>
    </location>
</feature>
<feature type="compositionally biased region" description="Basic and acidic residues" evidence="1">
    <location>
        <begin position="297"/>
        <end position="306"/>
    </location>
</feature>
<feature type="region of interest" description="Disordered" evidence="1">
    <location>
        <begin position="164"/>
        <end position="225"/>
    </location>
</feature>
<dbReference type="OrthoDB" id="5990575at2759"/>
<keyword evidence="2" id="KW-0472">Membrane</keyword>
<dbReference type="Proteomes" id="UP000225706">
    <property type="component" value="Unassembled WGS sequence"/>
</dbReference>
<feature type="compositionally biased region" description="Polar residues" evidence="1">
    <location>
        <begin position="241"/>
        <end position="253"/>
    </location>
</feature>
<feature type="compositionally biased region" description="Basic and acidic residues" evidence="1">
    <location>
        <begin position="103"/>
        <end position="112"/>
    </location>
</feature>
<evidence type="ECO:0000256" key="2">
    <source>
        <dbReference type="SAM" id="Phobius"/>
    </source>
</evidence>
<feature type="transmembrane region" description="Helical" evidence="2">
    <location>
        <begin position="68"/>
        <end position="91"/>
    </location>
</feature>
<keyword evidence="2" id="KW-1133">Transmembrane helix</keyword>
<evidence type="ECO:0000313" key="4">
    <source>
        <dbReference type="Proteomes" id="UP000225706"/>
    </source>
</evidence>
<evidence type="ECO:0000313" key="3">
    <source>
        <dbReference type="EMBL" id="PFX23742.1"/>
    </source>
</evidence>
<name>A0A2B4S5E3_STYPI</name>
<keyword evidence="2" id="KW-0812">Transmembrane</keyword>
<feature type="compositionally biased region" description="Polar residues" evidence="1">
    <location>
        <begin position="113"/>
        <end position="125"/>
    </location>
</feature>
<organism evidence="3 4">
    <name type="scientific">Stylophora pistillata</name>
    <name type="common">Smooth cauliflower coral</name>
    <dbReference type="NCBI Taxonomy" id="50429"/>
    <lineage>
        <taxon>Eukaryota</taxon>
        <taxon>Metazoa</taxon>
        <taxon>Cnidaria</taxon>
        <taxon>Anthozoa</taxon>
        <taxon>Hexacorallia</taxon>
        <taxon>Scleractinia</taxon>
        <taxon>Astrocoeniina</taxon>
        <taxon>Pocilloporidae</taxon>
        <taxon>Stylophora</taxon>
    </lineage>
</organism>
<reference evidence="4" key="1">
    <citation type="journal article" date="2017" name="bioRxiv">
        <title>Comparative analysis of the genomes of Stylophora pistillata and Acropora digitifera provides evidence for extensive differences between species of corals.</title>
        <authorList>
            <person name="Voolstra C.R."/>
            <person name="Li Y."/>
            <person name="Liew Y.J."/>
            <person name="Baumgarten S."/>
            <person name="Zoccola D."/>
            <person name="Flot J.-F."/>
            <person name="Tambutte S."/>
            <person name="Allemand D."/>
            <person name="Aranda M."/>
        </authorList>
    </citation>
    <scope>NUCLEOTIDE SEQUENCE [LARGE SCALE GENOMIC DNA]</scope>
</reference>
<feature type="compositionally biased region" description="Basic residues" evidence="1">
    <location>
        <begin position="168"/>
        <end position="178"/>
    </location>
</feature>
<accession>A0A2B4S5E3</accession>
<dbReference type="EMBL" id="LSMT01000198">
    <property type="protein sequence ID" value="PFX23742.1"/>
    <property type="molecule type" value="Genomic_DNA"/>
</dbReference>
<dbReference type="AlphaFoldDB" id="A0A2B4S5E3"/>
<comment type="caution">
    <text evidence="3">The sequence shown here is derived from an EMBL/GenBank/DDBJ whole genome shotgun (WGS) entry which is preliminary data.</text>
</comment>